<evidence type="ECO:0000313" key="2">
    <source>
        <dbReference type="EMBL" id="SBP49980.1"/>
    </source>
</evidence>
<feature type="non-terminal residue" evidence="2">
    <location>
        <position position="188"/>
    </location>
</feature>
<sequence>PNFPPPSGEPTHGGTHATGSFAPRGTGAPFSGGTMRLLWGSGSSPCNMPHTPGKRSLRVGVGAASLGVSTHAAPHHTTLSVSFQLSQGPVPLVALLDTGAAESFIDQGLVNRLKIPLTLLDHPVPVTSVDGRPLMPYPITHRTQNLRMTIGEHVETLHFLVIHAPTTPLILGHSWFRLHDPHISWSTS</sequence>
<protein>
    <submittedName>
        <fullName evidence="2">Uncharacterized protein</fullName>
    </submittedName>
</protein>
<accession>A0A1A8A720</accession>
<feature type="non-terminal residue" evidence="2">
    <location>
        <position position="1"/>
    </location>
</feature>
<gene>
    <name evidence="2" type="primary">Nfu_g_1_025224</name>
</gene>
<dbReference type="EMBL" id="HADY01011495">
    <property type="protein sequence ID" value="SBP49980.1"/>
    <property type="molecule type" value="Transcribed_RNA"/>
</dbReference>
<feature type="region of interest" description="Disordered" evidence="1">
    <location>
        <begin position="1"/>
        <end position="27"/>
    </location>
</feature>
<dbReference type="EMBL" id="HAEJ01010702">
    <property type="protein sequence ID" value="SBS51159.1"/>
    <property type="molecule type" value="Transcribed_RNA"/>
</dbReference>
<dbReference type="InterPro" id="IPR021109">
    <property type="entry name" value="Peptidase_aspartic_dom_sf"/>
</dbReference>
<dbReference type="SUPFAM" id="SSF50630">
    <property type="entry name" value="Acid proteases"/>
    <property type="match status" value="1"/>
</dbReference>
<name>A0A1A8A720_NOTFU</name>
<reference evidence="2" key="1">
    <citation type="submission" date="2016-05" db="EMBL/GenBank/DDBJ databases">
        <authorList>
            <person name="Lavstsen T."/>
            <person name="Jespersen J.S."/>
        </authorList>
    </citation>
    <scope>NUCLEOTIDE SEQUENCE</scope>
    <source>
        <tissue evidence="2">Brain</tissue>
    </source>
</reference>
<dbReference type="AlphaFoldDB" id="A0A1A8A720"/>
<dbReference type="PANTHER" id="PTHR15503">
    <property type="entry name" value="LDOC1 RELATED"/>
    <property type="match status" value="1"/>
</dbReference>
<dbReference type="InterPro" id="IPR032567">
    <property type="entry name" value="RTL1-rel"/>
</dbReference>
<dbReference type="Pfam" id="PF13975">
    <property type="entry name" value="gag-asp_proteas"/>
    <property type="match status" value="1"/>
</dbReference>
<reference evidence="2" key="2">
    <citation type="submission" date="2016-06" db="EMBL/GenBank/DDBJ databases">
        <title>The genome of a short-lived fish provides insights into sex chromosome evolution and the genetic control of aging.</title>
        <authorList>
            <person name="Reichwald K."/>
            <person name="Felder M."/>
            <person name="Petzold A."/>
            <person name="Koch P."/>
            <person name="Groth M."/>
            <person name="Platzer M."/>
        </authorList>
    </citation>
    <scope>NUCLEOTIDE SEQUENCE</scope>
    <source>
        <tissue evidence="2">Brain</tissue>
    </source>
</reference>
<dbReference type="CDD" id="cd00303">
    <property type="entry name" value="retropepsin_like"/>
    <property type="match status" value="1"/>
</dbReference>
<organism evidence="2">
    <name type="scientific">Nothobranchius furzeri</name>
    <name type="common">Turquoise killifish</name>
    <dbReference type="NCBI Taxonomy" id="105023"/>
    <lineage>
        <taxon>Eukaryota</taxon>
        <taxon>Metazoa</taxon>
        <taxon>Chordata</taxon>
        <taxon>Craniata</taxon>
        <taxon>Vertebrata</taxon>
        <taxon>Euteleostomi</taxon>
        <taxon>Actinopterygii</taxon>
        <taxon>Neopterygii</taxon>
        <taxon>Teleostei</taxon>
        <taxon>Neoteleostei</taxon>
        <taxon>Acanthomorphata</taxon>
        <taxon>Ovalentaria</taxon>
        <taxon>Atherinomorphae</taxon>
        <taxon>Cyprinodontiformes</taxon>
        <taxon>Nothobranchiidae</taxon>
        <taxon>Nothobranchius</taxon>
    </lineage>
</organism>
<proteinExistence type="predicted"/>
<evidence type="ECO:0000256" key="1">
    <source>
        <dbReference type="SAM" id="MobiDB-lite"/>
    </source>
</evidence>
<dbReference type="PANTHER" id="PTHR15503:SF22">
    <property type="entry name" value="TRANSPOSON TY3-I GAG POLYPROTEIN"/>
    <property type="match status" value="1"/>
</dbReference>
<dbReference type="Gene3D" id="2.40.70.10">
    <property type="entry name" value="Acid Proteases"/>
    <property type="match status" value="1"/>
</dbReference>